<organism evidence="3 4">
    <name type="scientific">Neocallimastix californiae</name>
    <dbReference type="NCBI Taxonomy" id="1754190"/>
    <lineage>
        <taxon>Eukaryota</taxon>
        <taxon>Fungi</taxon>
        <taxon>Fungi incertae sedis</taxon>
        <taxon>Chytridiomycota</taxon>
        <taxon>Chytridiomycota incertae sedis</taxon>
        <taxon>Neocallimastigomycetes</taxon>
        <taxon>Neocallimastigales</taxon>
        <taxon>Neocallimastigaceae</taxon>
        <taxon>Neocallimastix</taxon>
    </lineage>
</organism>
<evidence type="ECO:0000313" key="4">
    <source>
        <dbReference type="Proteomes" id="UP000193920"/>
    </source>
</evidence>
<comment type="caution">
    <text evidence="3">The sequence shown here is derived from an EMBL/GenBank/DDBJ whole genome shotgun (WGS) entry which is preliminary data.</text>
</comment>
<evidence type="ECO:0000256" key="2">
    <source>
        <dbReference type="SAM" id="Phobius"/>
    </source>
</evidence>
<protein>
    <submittedName>
        <fullName evidence="3">Uncharacterized protein</fullName>
    </submittedName>
</protein>
<feature type="compositionally biased region" description="Basic and acidic residues" evidence="1">
    <location>
        <begin position="54"/>
        <end position="79"/>
    </location>
</feature>
<reference evidence="3 4" key="1">
    <citation type="submission" date="2016-08" db="EMBL/GenBank/DDBJ databases">
        <title>A Parts List for Fungal Cellulosomes Revealed by Comparative Genomics.</title>
        <authorList>
            <consortium name="DOE Joint Genome Institute"/>
            <person name="Haitjema C.H."/>
            <person name="Gilmore S.P."/>
            <person name="Henske J.K."/>
            <person name="Solomon K.V."/>
            <person name="De Groot R."/>
            <person name="Kuo A."/>
            <person name="Mondo S.J."/>
            <person name="Salamov A.A."/>
            <person name="Labutti K."/>
            <person name="Zhao Z."/>
            <person name="Chiniquy J."/>
            <person name="Barry K."/>
            <person name="Brewer H.M."/>
            <person name="Purvine S.O."/>
            <person name="Wright A.T."/>
            <person name="Boxma B."/>
            <person name="Van Alen T."/>
            <person name="Hackstein J.H."/>
            <person name="Baker S.E."/>
            <person name="Grigoriev I.V."/>
            <person name="O'Malley M.A."/>
        </authorList>
    </citation>
    <scope>NUCLEOTIDE SEQUENCE [LARGE SCALE GENOMIC DNA]</scope>
    <source>
        <strain evidence="3 4">G1</strain>
    </source>
</reference>
<keyword evidence="2" id="KW-1133">Transmembrane helix</keyword>
<gene>
    <name evidence="3" type="ORF">LY90DRAFT_677896</name>
</gene>
<dbReference type="Proteomes" id="UP000193920">
    <property type="component" value="Unassembled WGS sequence"/>
</dbReference>
<accession>A0A1Y1ZMB1</accession>
<feature type="transmembrane region" description="Helical" evidence="2">
    <location>
        <begin position="777"/>
        <end position="799"/>
    </location>
</feature>
<keyword evidence="4" id="KW-1185">Reference proteome</keyword>
<feature type="compositionally biased region" description="Low complexity" evidence="1">
    <location>
        <begin position="107"/>
        <end position="141"/>
    </location>
</feature>
<dbReference type="AlphaFoldDB" id="A0A1Y1ZMB1"/>
<sequence length="814" mass="96120">MIGIVIEFSVEVKLIVGSILGGICALSSPLLWRRSKIKREKGIFQRITKKKNLKQKDNAKYKNFDNNKLKNEDREKETENSNSSSLIRKRKTYNNDEESSSSKETETTSNSDEITTTSSNDKSNSNQISSQISSSKGSESTYSEKSEYDSIGSFERKLSKEELYESIETIVETIALREPIIVFSHPYECELVSRFIRYNNSPEALRALDEIFNEGMIQYPKNSSLKLSYCILFWYLEGRINYVNDEWGIYNSDDDIYKKKTEKDYKLIERINETIQMVYELKPNIFSRYKITCIKNIIEEDKEKQHDYEMRKKFEQFKKIKELSSKYHISTLCYLRDFIEYIYGNEFNDSYYSNYLLHIHNLKQRTEHSYLTFMQLYPDQDTLNNDYNMFLQDIKGDPYELVKSEMSLYNNENEDDRNQDDANKKENKNMDDFEIFAMKHRTSIASNHSRRTSLLPSQMIHSNEIKVPRRRLSSSQNSNDDIKEYETSTIPENEEIDTYYNNTKKINVADSRSSKETLSNIGIDNTYRRNSKTYSEVSSIFNRDQRKNTLLKKNLNNILLKNTRSKTLLLIIVLALIFIVSTLFQVIVFKKINLVSTLTDNLKIVVTFPSTFINISTKIRFLAVYGFYGEKSIFDYYHNQITEYLNNDLSSNLIPYIEKYKTVKNYNPYIPYISDFEKEKTYKLTIRSIEDSNRITYEYLSIYDLCKRIYSWADYINNLEFEVWKKPEPDTSITDTSLNLHNFHVRFFTDNLKYTLNDIFNSYVNDNIEEVKNNYSYLNISIIFVVLVGANMILIFILYKYGTKKNNNKTNSKL</sequence>
<feature type="transmembrane region" description="Helical" evidence="2">
    <location>
        <begin position="568"/>
        <end position="589"/>
    </location>
</feature>
<name>A0A1Y1ZMB1_9FUNG</name>
<keyword evidence="2" id="KW-0812">Transmembrane</keyword>
<evidence type="ECO:0000313" key="3">
    <source>
        <dbReference type="EMBL" id="ORY11381.1"/>
    </source>
</evidence>
<feature type="region of interest" description="Disordered" evidence="1">
    <location>
        <begin position="54"/>
        <end position="146"/>
    </location>
</feature>
<dbReference type="EMBL" id="MCOG01000382">
    <property type="protein sequence ID" value="ORY11381.1"/>
    <property type="molecule type" value="Genomic_DNA"/>
</dbReference>
<dbReference type="OrthoDB" id="2156462at2759"/>
<feature type="transmembrane region" description="Helical" evidence="2">
    <location>
        <begin position="12"/>
        <end position="32"/>
    </location>
</feature>
<keyword evidence="2" id="KW-0472">Membrane</keyword>
<proteinExistence type="predicted"/>
<evidence type="ECO:0000256" key="1">
    <source>
        <dbReference type="SAM" id="MobiDB-lite"/>
    </source>
</evidence>